<dbReference type="EMBL" id="JADGJD010001705">
    <property type="protein sequence ID" value="KAJ3038701.1"/>
    <property type="molecule type" value="Genomic_DNA"/>
</dbReference>
<proteinExistence type="predicted"/>
<dbReference type="InterPro" id="IPR036872">
    <property type="entry name" value="CH_dom_sf"/>
</dbReference>
<dbReference type="GO" id="GO:0007015">
    <property type="term" value="P:actin filament organization"/>
    <property type="evidence" value="ECO:0007669"/>
    <property type="project" value="TreeGrafter"/>
</dbReference>
<protein>
    <submittedName>
        <fullName evidence="2">Calponin-3</fullName>
    </submittedName>
</protein>
<dbReference type="PANTHER" id="PTHR47385:SF14">
    <property type="entry name" value="TRANSGELIN"/>
    <property type="match status" value="1"/>
</dbReference>
<dbReference type="PANTHER" id="PTHR47385">
    <property type="entry name" value="CALPONIN"/>
    <property type="match status" value="1"/>
</dbReference>
<evidence type="ECO:0000259" key="1">
    <source>
        <dbReference type="PROSITE" id="PS50021"/>
    </source>
</evidence>
<dbReference type="AlphaFoldDB" id="A0AAD5X0T6"/>
<reference evidence="2" key="1">
    <citation type="submission" date="2020-05" db="EMBL/GenBank/DDBJ databases">
        <title>Phylogenomic resolution of chytrid fungi.</title>
        <authorList>
            <person name="Stajich J.E."/>
            <person name="Amses K."/>
            <person name="Simmons R."/>
            <person name="Seto K."/>
            <person name="Myers J."/>
            <person name="Bonds A."/>
            <person name="Quandt C.A."/>
            <person name="Barry K."/>
            <person name="Liu P."/>
            <person name="Grigoriev I."/>
            <person name="Longcore J.E."/>
            <person name="James T.Y."/>
        </authorList>
    </citation>
    <scope>NUCLEOTIDE SEQUENCE</scope>
    <source>
        <strain evidence="2">JEL0318</strain>
    </source>
</reference>
<dbReference type="InterPro" id="IPR050606">
    <property type="entry name" value="Calponin-like"/>
</dbReference>
<gene>
    <name evidence="2" type="primary">CNN3</name>
    <name evidence="2" type="ORF">HK097_003087</name>
</gene>
<organism evidence="2 3">
    <name type="scientific">Rhizophlyctis rosea</name>
    <dbReference type="NCBI Taxonomy" id="64517"/>
    <lineage>
        <taxon>Eukaryota</taxon>
        <taxon>Fungi</taxon>
        <taxon>Fungi incertae sedis</taxon>
        <taxon>Chytridiomycota</taxon>
        <taxon>Chytridiomycota incertae sedis</taxon>
        <taxon>Chytridiomycetes</taxon>
        <taxon>Rhizophlyctidales</taxon>
        <taxon>Rhizophlyctidaceae</taxon>
        <taxon>Rhizophlyctis</taxon>
    </lineage>
</organism>
<name>A0AAD5X0T6_9FUNG</name>
<dbReference type="InterPro" id="IPR003096">
    <property type="entry name" value="SM22_calponin"/>
</dbReference>
<dbReference type="SUPFAM" id="SSF47576">
    <property type="entry name" value="Calponin-homology domain, CH-domain"/>
    <property type="match status" value="1"/>
</dbReference>
<dbReference type="SMART" id="SM00033">
    <property type="entry name" value="CH"/>
    <property type="match status" value="1"/>
</dbReference>
<dbReference type="PROSITE" id="PS50021">
    <property type="entry name" value="CH"/>
    <property type="match status" value="1"/>
</dbReference>
<dbReference type="PRINTS" id="PR00888">
    <property type="entry name" value="SM22CALPONIN"/>
</dbReference>
<evidence type="ECO:0000313" key="3">
    <source>
        <dbReference type="Proteomes" id="UP001212841"/>
    </source>
</evidence>
<dbReference type="Gene3D" id="1.10.418.10">
    <property type="entry name" value="Calponin-like domain"/>
    <property type="match status" value="1"/>
</dbReference>
<dbReference type="InterPro" id="IPR001715">
    <property type="entry name" value="CH_dom"/>
</dbReference>
<accession>A0AAD5X0T6</accession>
<dbReference type="Proteomes" id="UP001212841">
    <property type="component" value="Unassembled WGS sequence"/>
</dbReference>
<comment type="caution">
    <text evidence="2">The sequence shown here is derived from an EMBL/GenBank/DDBJ whole genome shotgun (WGS) entry which is preliminary data.</text>
</comment>
<sequence length="243" mass="26328">MASEIPIYGLDKELADRAAAKFSPEREAQARQWLEDVSGTPFPADSFHESLKDGVIICEAINKIVPLAGLPPIKIAKSKMPFKQMENIHNFLERMKALGVPSYETFQTVDLFEAKNINQVIDSIFALSRNAEKHGFNGPRLGPKLAQKTERTFSEDQLAQGRAAVPLLQSFTGGASQAGMGAMGGSRQVYNPSVDKGDTTVQSRLLGIQMESKGALGVSFGGRREIGGKYLEGEEGAAQPTEE</sequence>
<dbReference type="GO" id="GO:0015629">
    <property type="term" value="C:actin cytoskeleton"/>
    <property type="evidence" value="ECO:0007669"/>
    <property type="project" value="TreeGrafter"/>
</dbReference>
<keyword evidence="3" id="KW-1185">Reference proteome</keyword>
<dbReference type="GO" id="GO:0051015">
    <property type="term" value="F:actin filament binding"/>
    <property type="evidence" value="ECO:0007669"/>
    <property type="project" value="TreeGrafter"/>
</dbReference>
<dbReference type="Pfam" id="PF00307">
    <property type="entry name" value="CH"/>
    <property type="match status" value="1"/>
</dbReference>
<evidence type="ECO:0000313" key="2">
    <source>
        <dbReference type="EMBL" id="KAJ3038701.1"/>
    </source>
</evidence>
<feature type="domain" description="Calponin-homology (CH)" evidence="1">
    <location>
        <begin position="24"/>
        <end position="132"/>
    </location>
</feature>